<dbReference type="Gene3D" id="3.40.630.30">
    <property type="match status" value="1"/>
</dbReference>
<proteinExistence type="predicted"/>
<keyword evidence="6" id="KW-1185">Reference proteome</keyword>
<dbReference type="GO" id="GO:0005840">
    <property type="term" value="C:ribosome"/>
    <property type="evidence" value="ECO:0007669"/>
    <property type="project" value="UniProtKB-KW"/>
</dbReference>
<dbReference type="GO" id="GO:0016747">
    <property type="term" value="F:acyltransferase activity, transferring groups other than amino-acyl groups"/>
    <property type="evidence" value="ECO:0007669"/>
    <property type="project" value="InterPro"/>
</dbReference>
<dbReference type="PROSITE" id="PS51186">
    <property type="entry name" value="GNAT"/>
    <property type="match status" value="1"/>
</dbReference>
<evidence type="ECO:0000256" key="3">
    <source>
        <dbReference type="SAM" id="MobiDB-lite"/>
    </source>
</evidence>
<organism evidence="5 6">
    <name type="scientific">Roseospirillum parvum</name>
    <dbReference type="NCBI Taxonomy" id="83401"/>
    <lineage>
        <taxon>Bacteria</taxon>
        <taxon>Pseudomonadati</taxon>
        <taxon>Pseudomonadota</taxon>
        <taxon>Alphaproteobacteria</taxon>
        <taxon>Rhodospirillales</taxon>
        <taxon>Rhodospirillaceae</taxon>
        <taxon>Roseospirillum</taxon>
    </lineage>
</organism>
<gene>
    <name evidence="5" type="ORF">SAMN05421742_101411</name>
</gene>
<sequence>MRPACRRPDTAALPEHAAPSPPHPARPLSPASPRPARPADLAALLALESASFAGDRLSRRALRHHLHTPRNRLLVIDRHGQPAAYALLLMPRRWRHARLYSLAVDARARGQGLGRALLAALEAEARAAGYLGVQLEVRADNAAARALYAGAGYRPLTSLPAYYADGAEGWRLRKEFTPEP</sequence>
<dbReference type="SUPFAM" id="SSF55729">
    <property type="entry name" value="Acyl-CoA N-acyltransferases (Nat)"/>
    <property type="match status" value="1"/>
</dbReference>
<keyword evidence="5" id="KW-0689">Ribosomal protein</keyword>
<name>A0A1G7URG5_9PROT</name>
<feature type="region of interest" description="Disordered" evidence="3">
    <location>
        <begin position="1"/>
        <end position="36"/>
    </location>
</feature>
<accession>A0A1G7URG5</accession>
<evidence type="ECO:0000313" key="6">
    <source>
        <dbReference type="Proteomes" id="UP000217076"/>
    </source>
</evidence>
<evidence type="ECO:0000313" key="5">
    <source>
        <dbReference type="EMBL" id="SDG50123.1"/>
    </source>
</evidence>
<keyword evidence="5" id="KW-0687">Ribonucleoprotein</keyword>
<dbReference type="EMBL" id="FNCV01000001">
    <property type="protein sequence ID" value="SDG50123.1"/>
    <property type="molecule type" value="Genomic_DNA"/>
</dbReference>
<feature type="compositionally biased region" description="Pro residues" evidence="3">
    <location>
        <begin position="19"/>
        <end position="36"/>
    </location>
</feature>
<dbReference type="Proteomes" id="UP000217076">
    <property type="component" value="Unassembled WGS sequence"/>
</dbReference>
<protein>
    <submittedName>
        <fullName evidence="5">Ribosomal protein S18 acetylase RimI</fullName>
    </submittedName>
</protein>
<dbReference type="InterPro" id="IPR000182">
    <property type="entry name" value="GNAT_dom"/>
</dbReference>
<dbReference type="AlphaFoldDB" id="A0A1G7URG5"/>
<dbReference type="Pfam" id="PF00583">
    <property type="entry name" value="Acetyltransf_1"/>
    <property type="match status" value="1"/>
</dbReference>
<dbReference type="PANTHER" id="PTHR43877">
    <property type="entry name" value="AMINOALKYLPHOSPHONATE N-ACETYLTRANSFERASE-RELATED-RELATED"/>
    <property type="match status" value="1"/>
</dbReference>
<dbReference type="InterPro" id="IPR016181">
    <property type="entry name" value="Acyl_CoA_acyltransferase"/>
</dbReference>
<evidence type="ECO:0000256" key="1">
    <source>
        <dbReference type="ARBA" id="ARBA00022679"/>
    </source>
</evidence>
<keyword evidence="2" id="KW-0012">Acyltransferase</keyword>
<dbReference type="InterPro" id="IPR050832">
    <property type="entry name" value="Bact_Acetyltransf"/>
</dbReference>
<evidence type="ECO:0000259" key="4">
    <source>
        <dbReference type="PROSITE" id="PS51186"/>
    </source>
</evidence>
<feature type="domain" description="N-acetyltransferase" evidence="4">
    <location>
        <begin position="31"/>
        <end position="177"/>
    </location>
</feature>
<evidence type="ECO:0000256" key="2">
    <source>
        <dbReference type="ARBA" id="ARBA00023315"/>
    </source>
</evidence>
<reference evidence="6" key="1">
    <citation type="submission" date="2016-10" db="EMBL/GenBank/DDBJ databases">
        <authorList>
            <person name="Varghese N."/>
            <person name="Submissions S."/>
        </authorList>
    </citation>
    <scope>NUCLEOTIDE SEQUENCE [LARGE SCALE GENOMIC DNA]</scope>
    <source>
        <strain evidence="6">930I</strain>
    </source>
</reference>
<dbReference type="STRING" id="83401.SAMN05421742_101411"/>
<keyword evidence="1" id="KW-0808">Transferase</keyword>
<dbReference type="RefSeq" id="WP_218119450.1">
    <property type="nucleotide sequence ID" value="NZ_FNCV01000001.1"/>
</dbReference>